<reference evidence="1 2" key="2">
    <citation type="journal article" date="2022" name="Mol. Ecol. Resour.">
        <title>The genomes of chicory, endive, great burdock and yacon provide insights into Asteraceae paleo-polyploidization history and plant inulin production.</title>
        <authorList>
            <person name="Fan W."/>
            <person name="Wang S."/>
            <person name="Wang H."/>
            <person name="Wang A."/>
            <person name="Jiang F."/>
            <person name="Liu H."/>
            <person name="Zhao H."/>
            <person name="Xu D."/>
            <person name="Zhang Y."/>
        </authorList>
    </citation>
    <scope>NUCLEOTIDE SEQUENCE [LARGE SCALE GENOMIC DNA]</scope>
    <source>
        <strain evidence="2">cv. Punajuju</strain>
        <tissue evidence="1">Leaves</tissue>
    </source>
</reference>
<reference evidence="2" key="1">
    <citation type="journal article" date="2022" name="Mol. Ecol. Resour.">
        <title>The genomes of chicory, endive, great burdock and yacon provide insights into Asteraceae palaeo-polyploidization history and plant inulin production.</title>
        <authorList>
            <person name="Fan W."/>
            <person name="Wang S."/>
            <person name="Wang H."/>
            <person name="Wang A."/>
            <person name="Jiang F."/>
            <person name="Liu H."/>
            <person name="Zhao H."/>
            <person name="Xu D."/>
            <person name="Zhang Y."/>
        </authorList>
    </citation>
    <scope>NUCLEOTIDE SEQUENCE [LARGE SCALE GENOMIC DNA]</scope>
    <source>
        <strain evidence="2">cv. Punajuju</strain>
    </source>
</reference>
<proteinExistence type="predicted"/>
<protein>
    <submittedName>
        <fullName evidence="1">Uncharacterized protein</fullName>
    </submittedName>
</protein>
<name>A0ACB9H3C7_CICIN</name>
<evidence type="ECO:0000313" key="2">
    <source>
        <dbReference type="Proteomes" id="UP001055811"/>
    </source>
</evidence>
<evidence type="ECO:0000313" key="1">
    <source>
        <dbReference type="EMBL" id="KAI3790189.1"/>
    </source>
</evidence>
<organism evidence="1 2">
    <name type="scientific">Cichorium intybus</name>
    <name type="common">Chicory</name>
    <dbReference type="NCBI Taxonomy" id="13427"/>
    <lineage>
        <taxon>Eukaryota</taxon>
        <taxon>Viridiplantae</taxon>
        <taxon>Streptophyta</taxon>
        <taxon>Embryophyta</taxon>
        <taxon>Tracheophyta</taxon>
        <taxon>Spermatophyta</taxon>
        <taxon>Magnoliopsida</taxon>
        <taxon>eudicotyledons</taxon>
        <taxon>Gunneridae</taxon>
        <taxon>Pentapetalae</taxon>
        <taxon>asterids</taxon>
        <taxon>campanulids</taxon>
        <taxon>Asterales</taxon>
        <taxon>Asteraceae</taxon>
        <taxon>Cichorioideae</taxon>
        <taxon>Cichorieae</taxon>
        <taxon>Cichoriinae</taxon>
        <taxon>Cichorium</taxon>
    </lineage>
</organism>
<dbReference type="Proteomes" id="UP001055811">
    <property type="component" value="Linkage Group LG01"/>
</dbReference>
<accession>A0ACB9H3C7</accession>
<sequence>MYINHYKRVNNGADAKSLGQQCGASWAELNVNLKTYFIDQAAEKKIEYYKVMEKKEAYDNACEIMRQTKAAYFESRERFKVDPVETPVKKPASTSESSPEMSTSASESAQEMSTSASESA</sequence>
<gene>
    <name evidence="1" type="ORF">L2E82_03040</name>
</gene>
<dbReference type="EMBL" id="CM042009">
    <property type="protein sequence ID" value="KAI3790189.1"/>
    <property type="molecule type" value="Genomic_DNA"/>
</dbReference>
<comment type="caution">
    <text evidence="1">The sequence shown here is derived from an EMBL/GenBank/DDBJ whole genome shotgun (WGS) entry which is preliminary data.</text>
</comment>
<keyword evidence="2" id="KW-1185">Reference proteome</keyword>